<feature type="domain" description="NfeD-like C-terminal" evidence="1">
    <location>
        <begin position="29"/>
        <end position="80"/>
    </location>
</feature>
<proteinExistence type="predicted"/>
<dbReference type="RefSeq" id="WP_211428323.1">
    <property type="nucleotide sequence ID" value="NZ_CP072648.1"/>
</dbReference>
<sequence length="87" mass="9237">MKTFFCACSRLVAHWRKTRQEKRDGTHAAAIGAAGHAVTPLNPRGFVSIAGELWAAQALGFVADGSPVTVVGTDRVWLVVGSCGRDQ</sequence>
<name>A0ABX8B693_9BACT</name>
<gene>
    <name evidence="2" type="ORF">J8C06_08730</name>
</gene>
<dbReference type="Proteomes" id="UP000676506">
    <property type="component" value="Chromosome 1"/>
</dbReference>
<protein>
    <recommendedName>
        <fullName evidence="1">NfeD-like C-terminal domain-containing protein</fullName>
    </recommendedName>
</protein>
<dbReference type="InterPro" id="IPR002810">
    <property type="entry name" value="NfeD-like_C"/>
</dbReference>
<accession>A0ABX8B693</accession>
<dbReference type="EMBL" id="CP072648">
    <property type="protein sequence ID" value="QUW02433.1"/>
    <property type="molecule type" value="Genomic_DNA"/>
</dbReference>
<dbReference type="InterPro" id="IPR012340">
    <property type="entry name" value="NA-bd_OB-fold"/>
</dbReference>
<evidence type="ECO:0000313" key="2">
    <source>
        <dbReference type="EMBL" id="QUW02433.1"/>
    </source>
</evidence>
<organism evidence="2 3">
    <name type="scientific">Chloracidobacterium validum</name>
    <dbReference type="NCBI Taxonomy" id="2821543"/>
    <lineage>
        <taxon>Bacteria</taxon>
        <taxon>Pseudomonadati</taxon>
        <taxon>Acidobacteriota</taxon>
        <taxon>Terriglobia</taxon>
        <taxon>Terriglobales</taxon>
        <taxon>Acidobacteriaceae</taxon>
        <taxon>Chloracidobacterium</taxon>
    </lineage>
</organism>
<evidence type="ECO:0000259" key="1">
    <source>
        <dbReference type="Pfam" id="PF01957"/>
    </source>
</evidence>
<evidence type="ECO:0000313" key="3">
    <source>
        <dbReference type="Proteomes" id="UP000676506"/>
    </source>
</evidence>
<dbReference type="Gene3D" id="2.40.50.140">
    <property type="entry name" value="Nucleic acid-binding proteins"/>
    <property type="match status" value="1"/>
</dbReference>
<dbReference type="SUPFAM" id="SSF141322">
    <property type="entry name" value="NfeD domain-like"/>
    <property type="match status" value="1"/>
</dbReference>
<reference evidence="2 3" key="1">
    <citation type="submission" date="2021-03" db="EMBL/GenBank/DDBJ databases">
        <title>Genomic and phenotypic characterization of Chloracidobacterium isolates provides evidence for multiple species.</title>
        <authorList>
            <person name="Saini M.K."/>
            <person name="Costas A.M.G."/>
            <person name="Tank M."/>
            <person name="Bryant D.A."/>
        </authorList>
    </citation>
    <scope>NUCLEOTIDE SEQUENCE [LARGE SCALE GENOMIC DNA]</scope>
    <source>
        <strain evidence="2 3">BV2-C</strain>
    </source>
</reference>
<dbReference type="Pfam" id="PF01957">
    <property type="entry name" value="NfeD"/>
    <property type="match status" value="1"/>
</dbReference>
<keyword evidence="3" id="KW-1185">Reference proteome</keyword>